<reference evidence="2 3" key="1">
    <citation type="submission" date="2021-02" db="EMBL/GenBank/DDBJ databases">
        <title>De Novo genome assembly of isolated myxobacteria.</title>
        <authorList>
            <person name="Stevens D.C."/>
        </authorList>
    </citation>
    <scope>NUCLEOTIDE SEQUENCE [LARGE SCALE GENOMIC DNA]</scope>
    <source>
        <strain evidence="3">SCPEA02</strain>
    </source>
</reference>
<evidence type="ECO:0000256" key="1">
    <source>
        <dbReference type="SAM" id="Phobius"/>
    </source>
</evidence>
<accession>A0ABX7P994</accession>
<protein>
    <recommendedName>
        <fullName evidence="4">Peptidoglycan binding-like domain-containing protein</fullName>
    </recommendedName>
</protein>
<dbReference type="EMBL" id="CP071090">
    <property type="protein sequence ID" value="QSQ27064.1"/>
    <property type="molecule type" value="Genomic_DNA"/>
</dbReference>
<keyword evidence="1" id="KW-0472">Membrane</keyword>
<evidence type="ECO:0000313" key="3">
    <source>
        <dbReference type="Proteomes" id="UP000662747"/>
    </source>
</evidence>
<name>A0ABX7P994_9BACT</name>
<sequence length="531" mass="58971">MPPTPELDKLKLAFTGARKLPAATQGVQLRVGADALEDAELLEENLRRLEDAAGLSPLPPAVVPVKAEEEYELRVRAVRLRLSHLGFKDVGDLDSGKMDVKLLKALHSFRQEAGLPRNVGIDAPTWDALQELVALEPPFNVDRWVSPEGKLNPVLTRAMQLRLTVLGMRDNRPVDGVEDQYTRIPLARFEGVVSMLRLAETSTLAKKDLRKKKDVIELLFNHDAQMDAVAEGGPRVREALKDGLELNEQKDLDPEKRYLLRLARAELWLNGYPIGDIREPVREKPMRASLQVHWQHVAPAPLSASALSQLTDRLRLETFQELARQQHEPEVSPEELAAFVKANESTLQDYWTRDVPNNDFFLWDGLRRAFRWLGRQVKRLAEGLADLVRRGVDYAVTLVKNVFRALFQKANQVLTTIRKAATAFVDGVGLYLKGELREGTPNVRAVCRFRPDGDTDLLVLGDDGIDAAKVVLERMKRVGLALQLAATVLALVVGLVGAAARGLIGWIALIAQLVRAAPELLSLVEALAALA</sequence>
<organism evidence="2 3">
    <name type="scientific">Pyxidicoccus parkwayensis</name>
    <dbReference type="NCBI Taxonomy" id="2813578"/>
    <lineage>
        <taxon>Bacteria</taxon>
        <taxon>Pseudomonadati</taxon>
        <taxon>Myxococcota</taxon>
        <taxon>Myxococcia</taxon>
        <taxon>Myxococcales</taxon>
        <taxon>Cystobacterineae</taxon>
        <taxon>Myxococcaceae</taxon>
        <taxon>Pyxidicoccus</taxon>
    </lineage>
</organism>
<keyword evidence="3" id="KW-1185">Reference proteome</keyword>
<keyword evidence="1" id="KW-0812">Transmembrane</keyword>
<evidence type="ECO:0000313" key="2">
    <source>
        <dbReference type="EMBL" id="QSQ27064.1"/>
    </source>
</evidence>
<keyword evidence="1" id="KW-1133">Transmembrane helix</keyword>
<feature type="transmembrane region" description="Helical" evidence="1">
    <location>
        <begin position="478"/>
        <end position="500"/>
    </location>
</feature>
<proteinExistence type="predicted"/>
<evidence type="ECO:0008006" key="4">
    <source>
        <dbReference type="Google" id="ProtNLM"/>
    </source>
</evidence>
<dbReference type="Proteomes" id="UP000662747">
    <property type="component" value="Chromosome"/>
</dbReference>
<gene>
    <name evidence="2" type="ORF">JY651_20050</name>
</gene>
<dbReference type="RefSeq" id="WP_206728591.1">
    <property type="nucleotide sequence ID" value="NZ_CP071090.1"/>
</dbReference>